<evidence type="ECO:0000256" key="2">
    <source>
        <dbReference type="ARBA" id="ARBA00001946"/>
    </source>
</evidence>
<dbReference type="InterPro" id="IPR001650">
    <property type="entry name" value="Helicase_C-like"/>
</dbReference>
<keyword evidence="14" id="KW-0943">RNA-mediated gene silencing</keyword>
<keyword evidence="5" id="KW-0479">Metal-binding</keyword>
<evidence type="ECO:0008006" key="25">
    <source>
        <dbReference type="Google" id="ProtNLM"/>
    </source>
</evidence>
<dbReference type="InterPro" id="IPR014720">
    <property type="entry name" value="dsRBD_dom"/>
</dbReference>
<dbReference type="Gene3D" id="3.30.160.20">
    <property type="match status" value="2"/>
</dbReference>
<keyword evidence="13 17" id="KW-0694">RNA-binding</keyword>
<feature type="domain" description="DRBM" evidence="18">
    <location>
        <begin position="1093"/>
        <end position="1159"/>
    </location>
</feature>
<comment type="caution">
    <text evidence="23">The sequence shown here is derived from an EMBL/GenBank/DDBJ whole genome shotgun (WGS) entry which is preliminary data.</text>
</comment>
<evidence type="ECO:0000256" key="11">
    <source>
        <dbReference type="ARBA" id="ARBA00022840"/>
    </source>
</evidence>
<dbReference type="InterPro" id="IPR000999">
    <property type="entry name" value="RNase_III_dom"/>
</dbReference>
<dbReference type="GO" id="GO:0004386">
    <property type="term" value="F:helicase activity"/>
    <property type="evidence" value="ECO:0007669"/>
    <property type="project" value="UniProtKB-KW"/>
</dbReference>
<feature type="domain" description="Dicer dsRNA-binding fold" evidence="22">
    <location>
        <begin position="264"/>
        <end position="354"/>
    </location>
</feature>
<feature type="domain" description="RNase III" evidence="19">
    <location>
        <begin position="735"/>
        <end position="883"/>
    </location>
</feature>
<evidence type="ECO:0000256" key="7">
    <source>
        <dbReference type="ARBA" id="ARBA00022741"/>
    </source>
</evidence>
<dbReference type="EMBL" id="JBAMMX010000004">
    <property type="protein sequence ID" value="KAK6942250.1"/>
    <property type="molecule type" value="Genomic_DNA"/>
</dbReference>
<evidence type="ECO:0000256" key="16">
    <source>
        <dbReference type="ARBA" id="ARBA00035116"/>
    </source>
</evidence>
<feature type="domain" description="RNase III" evidence="19">
    <location>
        <begin position="924"/>
        <end position="1067"/>
    </location>
</feature>
<keyword evidence="24" id="KW-1185">Reference proteome</keyword>
<dbReference type="InterPro" id="IPR003100">
    <property type="entry name" value="PAZ_dom"/>
</dbReference>
<protein>
    <recommendedName>
        <fullName evidence="25">Dicer-like protein 4</fullName>
    </recommendedName>
</protein>
<dbReference type="Pfam" id="PF03368">
    <property type="entry name" value="Dicer_dimer"/>
    <property type="match status" value="1"/>
</dbReference>
<feature type="domain" description="DRBM" evidence="18">
    <location>
        <begin position="1268"/>
        <end position="1353"/>
    </location>
</feature>
<dbReference type="GO" id="GO:0030422">
    <property type="term" value="P:siRNA processing"/>
    <property type="evidence" value="ECO:0007669"/>
    <property type="project" value="TreeGrafter"/>
</dbReference>
<dbReference type="CDD" id="cd00593">
    <property type="entry name" value="RIBOc"/>
    <property type="match status" value="2"/>
</dbReference>
<dbReference type="InterPro" id="IPR005034">
    <property type="entry name" value="Dicer_dimerisation"/>
</dbReference>
<dbReference type="InterPro" id="IPR027417">
    <property type="entry name" value="P-loop_NTPase"/>
</dbReference>
<name>A0AAN8VYL2_9MAGN</name>
<comment type="cofactor">
    <cofactor evidence="1">
        <name>Mn(2+)</name>
        <dbReference type="ChEBI" id="CHEBI:29035"/>
    </cofactor>
</comment>
<evidence type="ECO:0000256" key="12">
    <source>
        <dbReference type="ARBA" id="ARBA00022842"/>
    </source>
</evidence>
<keyword evidence="7" id="KW-0547">Nucleotide-binding</keyword>
<dbReference type="FunFam" id="1.10.1520.10:FF:000004">
    <property type="entry name" value="Endoribonuclease dicer-like 1"/>
    <property type="match status" value="1"/>
</dbReference>
<dbReference type="Gene3D" id="2.170.260.10">
    <property type="entry name" value="paz domain"/>
    <property type="match status" value="1"/>
</dbReference>
<evidence type="ECO:0000256" key="10">
    <source>
        <dbReference type="ARBA" id="ARBA00022806"/>
    </source>
</evidence>
<reference evidence="23 24" key="1">
    <citation type="submission" date="2023-12" db="EMBL/GenBank/DDBJ databases">
        <title>A high-quality genome assembly for Dillenia turbinata (Dilleniales).</title>
        <authorList>
            <person name="Chanderbali A."/>
        </authorList>
    </citation>
    <scope>NUCLEOTIDE SEQUENCE [LARGE SCALE GENOMIC DNA]</scope>
    <source>
        <strain evidence="23">LSX21</strain>
        <tissue evidence="23">Leaf</tissue>
    </source>
</reference>
<evidence type="ECO:0000256" key="6">
    <source>
        <dbReference type="ARBA" id="ARBA00022737"/>
    </source>
</evidence>
<dbReference type="SUPFAM" id="SSF54768">
    <property type="entry name" value="dsRNA-binding domain-like"/>
    <property type="match status" value="2"/>
</dbReference>
<evidence type="ECO:0000259" key="19">
    <source>
        <dbReference type="PROSITE" id="PS50142"/>
    </source>
</evidence>
<sequence>MLYVDLLTMFPSKASHIFLSGNGSELNELMEAERNFSSDSLCDKYLTQAASVLSFDCTTDGINNYVSRVEVLNEPKFSKKLLCLIGILSNFRLQTDMKCIIFVNRIVTARALANVLQNLDFLGSWRCDYLVGVHSGLRSMSRKSMKIILEKFRSGELNLLVATKVGEEGLDIQTCCLVIRFDLPETVSSFIQCRGRARMPQSEYAFLVNSGNEKELSLIENFGKDERRMNEEIAFRTSTDKFVGEEEQIYRVDSSGASISAGYSISLLHNYCSILPHDEYFCPKPEFYYIDGTGGKVCHMILPSNAPIHQVVSASQSSIEAAKKDVCLKACKQLHELGVLTDFLLPGQDHAAEEESVMGSLACGCSEEDEDARRELHEMLVPAVLKKPWTTSEHLITSEPLICLNAYYIKFAPIPEDRGYREFGLFLKAPLPCEAERMKVDLHLAQGRSVEINLVPSGVSEFDRNEILLAENFQEVCLKIVLDRSEFDSEFVSLGKHISSKLSSSTFYLLLPVVLHGNSCIDRVDWETIKRCLSSPIFETATDAKDQRFLSPGDHLLLGNGSTPKSDIVNSLVYVPYKKSFFFISEILADKNGYSPCNGTSTNHVAYFHETFDIQLSYPEQPLLQGKQVFFLRNLLHDRKQGKTEALELVEYFMDLPPELCQLKVIGFSKEIGSSLSLLPSIMHRLENLLVAIELKCRLSASFPEGAEVTADHVDSFVHITLVQLRKVSDYLLLMVLEALTTEKCNERFSLERLEVLGDAFLKFAVGRHLFLLHDALDEGQLTKKRSSLVKNTNLLKLATEKGIQPYIRDQPFEPSQFFALGRPCLNRCNEETESLIHSQTKNSMVGSNPVEVKCSKCHHWLYKKTIADVIEALIGAFIIDGGFKAATAFLGWLGIQVNFEATQVSNVCYASRRFLPLAANLDVAALENILGYSFRHKGLLLQAFVHPSYNKLGGGCYQRLEFLGDAVLDYLITSYLYSVYPKLKPGQLTDLRSFSVNNVSFASVAVSNSFHKFIICDSDSLQEDIGKYVHFIKTAPKRDPTEGPRCPKALGDLVESCIAAILLDTGFDLDYVWKIMLSFLDSIISFSTLHLNPVRELQELCQSHKWKMSFSTSKKGKNFLVEVNVHGDDICSTVHAINSNMKTAKRMSSRKIIENLKKRGYKSKSKSLEEVLRSCHKGEPLLIGFNESPMVVVAPDAAEVNYLMEEASDTGLDFEEHRGDEEPSNMHGSTIRHTRKMHMCPFQKPGEQRNEGRKRLSSDTYLQAIRSAKSRLHEICVANCWKAPSFTCCKEEGPAHLKLFTFKVVVEIDDMTLDVETDEAQGTILECFSLPRPQKKAAAEHAAEGAIWYLEQKRYC</sequence>
<dbReference type="Pfam" id="PF02170">
    <property type="entry name" value="PAZ"/>
    <property type="match status" value="1"/>
</dbReference>
<keyword evidence="6" id="KW-0677">Repeat</keyword>
<dbReference type="InterPro" id="IPR036389">
    <property type="entry name" value="RNase_III_sf"/>
</dbReference>
<proteinExistence type="inferred from homology"/>
<dbReference type="PROSITE" id="PS00517">
    <property type="entry name" value="RNASE_3_1"/>
    <property type="match status" value="1"/>
</dbReference>
<dbReference type="SMART" id="SM00949">
    <property type="entry name" value="PAZ"/>
    <property type="match status" value="1"/>
</dbReference>
<organism evidence="23 24">
    <name type="scientific">Dillenia turbinata</name>
    <dbReference type="NCBI Taxonomy" id="194707"/>
    <lineage>
        <taxon>Eukaryota</taxon>
        <taxon>Viridiplantae</taxon>
        <taxon>Streptophyta</taxon>
        <taxon>Embryophyta</taxon>
        <taxon>Tracheophyta</taxon>
        <taxon>Spermatophyta</taxon>
        <taxon>Magnoliopsida</taxon>
        <taxon>eudicotyledons</taxon>
        <taxon>Gunneridae</taxon>
        <taxon>Pentapetalae</taxon>
        <taxon>Dilleniales</taxon>
        <taxon>Dilleniaceae</taxon>
        <taxon>Dillenia</taxon>
    </lineage>
</organism>
<dbReference type="GO" id="GO:0003723">
    <property type="term" value="F:RNA binding"/>
    <property type="evidence" value="ECO:0007669"/>
    <property type="project" value="UniProtKB-UniRule"/>
</dbReference>
<dbReference type="SMART" id="SM00535">
    <property type="entry name" value="RIBOc"/>
    <property type="match status" value="2"/>
</dbReference>
<dbReference type="SMART" id="SM00358">
    <property type="entry name" value="DSRM"/>
    <property type="match status" value="2"/>
</dbReference>
<evidence type="ECO:0000256" key="5">
    <source>
        <dbReference type="ARBA" id="ARBA00022723"/>
    </source>
</evidence>
<dbReference type="Gene3D" id="3.30.160.380">
    <property type="entry name" value="Dicer dimerisation domain"/>
    <property type="match status" value="1"/>
</dbReference>
<evidence type="ECO:0000256" key="15">
    <source>
        <dbReference type="ARBA" id="ARBA00023242"/>
    </source>
</evidence>
<keyword evidence="12" id="KW-0460">Magnesium</keyword>
<evidence type="ECO:0000259" key="18">
    <source>
        <dbReference type="PROSITE" id="PS50137"/>
    </source>
</evidence>
<evidence type="ECO:0000256" key="4">
    <source>
        <dbReference type="ARBA" id="ARBA00022722"/>
    </source>
</evidence>
<gene>
    <name evidence="23" type="ORF">RJ641_027627</name>
</gene>
<dbReference type="FunFam" id="3.40.50.300:FF:000420">
    <property type="entry name" value="Endoribonuclease dicer-like 1"/>
    <property type="match status" value="1"/>
</dbReference>
<dbReference type="Proteomes" id="UP001370490">
    <property type="component" value="Unassembled WGS sequence"/>
</dbReference>
<dbReference type="InterPro" id="IPR038248">
    <property type="entry name" value="Dicer_dimer_sf"/>
</dbReference>
<dbReference type="SUPFAM" id="SSF69065">
    <property type="entry name" value="RNase III domain-like"/>
    <property type="match status" value="2"/>
</dbReference>
<feature type="domain" description="PAZ" evidence="20">
    <location>
        <begin position="536"/>
        <end position="665"/>
    </location>
</feature>
<dbReference type="PROSITE" id="PS51194">
    <property type="entry name" value="HELICASE_CTER"/>
    <property type="match status" value="1"/>
</dbReference>
<keyword evidence="8" id="KW-0255">Endonuclease</keyword>
<keyword evidence="15" id="KW-0539">Nucleus</keyword>
<comment type="cofactor">
    <cofactor evidence="2">
        <name>Mg(2+)</name>
        <dbReference type="ChEBI" id="CHEBI:18420"/>
    </cofactor>
</comment>
<keyword evidence="10" id="KW-0347">Helicase</keyword>
<comment type="subcellular location">
    <subcellularLocation>
        <location evidence="3">Nucleus</location>
    </subcellularLocation>
</comment>
<evidence type="ECO:0000256" key="3">
    <source>
        <dbReference type="ARBA" id="ARBA00004123"/>
    </source>
</evidence>
<dbReference type="Pfam" id="PF00271">
    <property type="entry name" value="Helicase_C"/>
    <property type="match status" value="1"/>
</dbReference>
<dbReference type="GO" id="GO:0005737">
    <property type="term" value="C:cytoplasm"/>
    <property type="evidence" value="ECO:0007669"/>
    <property type="project" value="TreeGrafter"/>
</dbReference>
<evidence type="ECO:0000313" key="23">
    <source>
        <dbReference type="EMBL" id="KAK6942250.1"/>
    </source>
</evidence>
<evidence type="ECO:0000259" key="22">
    <source>
        <dbReference type="PROSITE" id="PS51327"/>
    </source>
</evidence>
<dbReference type="GO" id="GO:0005634">
    <property type="term" value="C:nucleus"/>
    <property type="evidence" value="ECO:0007669"/>
    <property type="project" value="UniProtKB-SubCell"/>
</dbReference>
<dbReference type="PROSITE" id="PS50142">
    <property type="entry name" value="RNASE_3_2"/>
    <property type="match status" value="2"/>
</dbReference>
<evidence type="ECO:0000259" key="20">
    <source>
        <dbReference type="PROSITE" id="PS50821"/>
    </source>
</evidence>
<accession>A0AAN8VYL2</accession>
<dbReference type="FunFam" id="3.30.160.380:FF:000001">
    <property type="entry name" value="Endoribonuclease dicer-like 1"/>
    <property type="match status" value="1"/>
</dbReference>
<dbReference type="SUPFAM" id="SSF52540">
    <property type="entry name" value="P-loop containing nucleoside triphosphate hydrolases"/>
    <property type="match status" value="1"/>
</dbReference>
<dbReference type="GO" id="GO:0005524">
    <property type="term" value="F:ATP binding"/>
    <property type="evidence" value="ECO:0007669"/>
    <property type="project" value="UniProtKB-KW"/>
</dbReference>
<evidence type="ECO:0000256" key="8">
    <source>
        <dbReference type="ARBA" id="ARBA00022759"/>
    </source>
</evidence>
<evidence type="ECO:0000256" key="14">
    <source>
        <dbReference type="ARBA" id="ARBA00023158"/>
    </source>
</evidence>
<evidence type="ECO:0000259" key="21">
    <source>
        <dbReference type="PROSITE" id="PS51194"/>
    </source>
</evidence>
<keyword evidence="11" id="KW-0067">ATP-binding</keyword>
<dbReference type="SMART" id="SM00490">
    <property type="entry name" value="HELICc"/>
    <property type="match status" value="1"/>
</dbReference>
<dbReference type="Gene3D" id="1.10.1520.10">
    <property type="entry name" value="Ribonuclease III domain"/>
    <property type="match status" value="2"/>
</dbReference>
<dbReference type="PROSITE" id="PS50137">
    <property type="entry name" value="DS_RBD"/>
    <property type="match status" value="2"/>
</dbReference>
<dbReference type="GO" id="GO:0046872">
    <property type="term" value="F:metal ion binding"/>
    <property type="evidence" value="ECO:0007669"/>
    <property type="project" value="UniProtKB-KW"/>
</dbReference>
<dbReference type="PROSITE" id="PS51327">
    <property type="entry name" value="DICER_DSRBF"/>
    <property type="match status" value="1"/>
</dbReference>
<dbReference type="PANTHER" id="PTHR14950:SF15">
    <property type="entry name" value="DICER-LIKE PROTEIN 4"/>
    <property type="match status" value="1"/>
</dbReference>
<evidence type="ECO:0000313" key="24">
    <source>
        <dbReference type="Proteomes" id="UP001370490"/>
    </source>
</evidence>
<dbReference type="GO" id="GO:0004525">
    <property type="term" value="F:ribonuclease III activity"/>
    <property type="evidence" value="ECO:0007669"/>
    <property type="project" value="InterPro"/>
</dbReference>
<keyword evidence="9" id="KW-0378">Hydrolase</keyword>
<dbReference type="PROSITE" id="PS50821">
    <property type="entry name" value="PAZ"/>
    <property type="match status" value="1"/>
</dbReference>
<comment type="similarity">
    <text evidence="16">Belongs to the helicase family. Dicer subfamily.</text>
</comment>
<evidence type="ECO:0000256" key="1">
    <source>
        <dbReference type="ARBA" id="ARBA00001936"/>
    </source>
</evidence>
<evidence type="ECO:0000256" key="9">
    <source>
        <dbReference type="ARBA" id="ARBA00022801"/>
    </source>
</evidence>
<dbReference type="Pfam" id="PF00636">
    <property type="entry name" value="Ribonuclease_3"/>
    <property type="match status" value="2"/>
</dbReference>
<evidence type="ECO:0000256" key="17">
    <source>
        <dbReference type="PROSITE-ProRule" id="PRU00657"/>
    </source>
</evidence>
<evidence type="ECO:0000256" key="13">
    <source>
        <dbReference type="ARBA" id="ARBA00022884"/>
    </source>
</evidence>
<keyword evidence="4" id="KW-0540">Nuclease</keyword>
<dbReference type="PANTHER" id="PTHR14950">
    <property type="entry name" value="DICER-RELATED"/>
    <property type="match status" value="1"/>
</dbReference>
<dbReference type="Pfam" id="PF14709">
    <property type="entry name" value="DND1_DSRM"/>
    <property type="match status" value="1"/>
</dbReference>
<dbReference type="Gene3D" id="3.40.50.300">
    <property type="entry name" value="P-loop containing nucleotide triphosphate hydrolases"/>
    <property type="match status" value="1"/>
</dbReference>
<feature type="domain" description="Helicase C-terminal" evidence="21">
    <location>
        <begin position="80"/>
        <end position="250"/>
    </location>
</feature>